<dbReference type="PROSITE" id="PS50004">
    <property type="entry name" value="C2"/>
    <property type="match status" value="1"/>
</dbReference>
<feature type="region of interest" description="Disordered" evidence="2">
    <location>
        <begin position="1"/>
        <end position="39"/>
    </location>
</feature>
<feature type="domain" description="C2" evidence="3">
    <location>
        <begin position="475"/>
        <end position="621"/>
    </location>
</feature>
<dbReference type="InterPro" id="IPR000008">
    <property type="entry name" value="C2_dom"/>
</dbReference>
<evidence type="ECO:0000256" key="1">
    <source>
        <dbReference type="ARBA" id="ARBA00022468"/>
    </source>
</evidence>
<feature type="region of interest" description="Disordered" evidence="2">
    <location>
        <begin position="1086"/>
        <end position="1117"/>
    </location>
</feature>
<feature type="compositionally biased region" description="Low complexity" evidence="2">
    <location>
        <begin position="521"/>
        <end position="530"/>
    </location>
</feature>
<evidence type="ECO:0000313" key="6">
    <source>
        <dbReference type="Proteomes" id="UP000664534"/>
    </source>
</evidence>
<organism evidence="5 6">
    <name type="scientific">Imshaugia aleurites</name>
    <dbReference type="NCBI Taxonomy" id="172621"/>
    <lineage>
        <taxon>Eukaryota</taxon>
        <taxon>Fungi</taxon>
        <taxon>Dikarya</taxon>
        <taxon>Ascomycota</taxon>
        <taxon>Pezizomycotina</taxon>
        <taxon>Lecanoromycetes</taxon>
        <taxon>OSLEUM clade</taxon>
        <taxon>Lecanoromycetidae</taxon>
        <taxon>Lecanorales</taxon>
        <taxon>Lecanorineae</taxon>
        <taxon>Parmeliaceae</taxon>
        <taxon>Imshaugia</taxon>
    </lineage>
</organism>
<feature type="region of interest" description="Disordered" evidence="2">
    <location>
        <begin position="1129"/>
        <end position="1347"/>
    </location>
</feature>
<feature type="compositionally biased region" description="Basic and acidic residues" evidence="2">
    <location>
        <begin position="1337"/>
        <end position="1347"/>
    </location>
</feature>
<protein>
    <recommendedName>
        <fullName evidence="7">GTPase activating protein</fullName>
    </recommendedName>
</protein>
<dbReference type="PROSITE" id="PS00509">
    <property type="entry name" value="RAS_GTPASE_ACTIV_1"/>
    <property type="match status" value="1"/>
</dbReference>
<evidence type="ECO:0000256" key="2">
    <source>
        <dbReference type="SAM" id="MobiDB-lite"/>
    </source>
</evidence>
<dbReference type="InterPro" id="IPR035892">
    <property type="entry name" value="C2_domain_sf"/>
</dbReference>
<dbReference type="SMART" id="SM00239">
    <property type="entry name" value="C2"/>
    <property type="match status" value="1"/>
</dbReference>
<dbReference type="SUPFAM" id="SSF48350">
    <property type="entry name" value="GTPase activation domain, GAP"/>
    <property type="match status" value="1"/>
</dbReference>
<evidence type="ECO:0008006" key="7">
    <source>
        <dbReference type="Google" id="ProtNLM"/>
    </source>
</evidence>
<dbReference type="CDD" id="cd05137">
    <property type="entry name" value="RasGAP_CLA2_BUD2"/>
    <property type="match status" value="1"/>
</dbReference>
<dbReference type="Pfam" id="PF00168">
    <property type="entry name" value="C2"/>
    <property type="match status" value="1"/>
</dbReference>
<proteinExistence type="predicted"/>
<dbReference type="SUPFAM" id="SSF49562">
    <property type="entry name" value="C2 domain (Calcium/lipid-binding domain, CaLB)"/>
    <property type="match status" value="1"/>
</dbReference>
<dbReference type="Gene3D" id="2.60.40.150">
    <property type="entry name" value="C2 domain"/>
    <property type="match status" value="1"/>
</dbReference>
<dbReference type="Gene3D" id="1.10.506.10">
    <property type="entry name" value="GTPase Activation - p120gap, domain 1"/>
    <property type="match status" value="1"/>
</dbReference>
<dbReference type="Pfam" id="PF00616">
    <property type="entry name" value="RasGAP"/>
    <property type="match status" value="2"/>
</dbReference>
<reference evidence="5" key="1">
    <citation type="submission" date="2021-03" db="EMBL/GenBank/DDBJ databases">
        <authorList>
            <person name="Tagirdzhanova G."/>
        </authorList>
    </citation>
    <scope>NUCLEOTIDE SEQUENCE</scope>
</reference>
<gene>
    <name evidence="5" type="ORF">IMSHALPRED_011005</name>
</gene>
<evidence type="ECO:0000313" key="5">
    <source>
        <dbReference type="EMBL" id="CAF9937059.1"/>
    </source>
</evidence>
<feature type="region of interest" description="Disordered" evidence="2">
    <location>
        <begin position="1059"/>
        <end position="1078"/>
    </location>
</feature>
<dbReference type="GO" id="GO:0007165">
    <property type="term" value="P:signal transduction"/>
    <property type="evidence" value="ECO:0007669"/>
    <property type="project" value="UniProtKB-ARBA"/>
</dbReference>
<dbReference type="PROSITE" id="PS50018">
    <property type="entry name" value="RAS_GTPASE_ACTIV_2"/>
    <property type="match status" value="1"/>
</dbReference>
<evidence type="ECO:0000259" key="4">
    <source>
        <dbReference type="PROSITE" id="PS50018"/>
    </source>
</evidence>
<dbReference type="GO" id="GO:0005096">
    <property type="term" value="F:GTPase activator activity"/>
    <property type="evidence" value="ECO:0007669"/>
    <property type="project" value="UniProtKB-KW"/>
</dbReference>
<dbReference type="Proteomes" id="UP000664534">
    <property type="component" value="Unassembled WGS sequence"/>
</dbReference>
<dbReference type="InterPro" id="IPR023152">
    <property type="entry name" value="RasGAP_CS"/>
</dbReference>
<feature type="compositionally biased region" description="Low complexity" evidence="2">
    <location>
        <begin position="1161"/>
        <end position="1172"/>
    </location>
</feature>
<dbReference type="EMBL" id="CAJPDT010000096">
    <property type="protein sequence ID" value="CAF9937059.1"/>
    <property type="molecule type" value="Genomic_DNA"/>
</dbReference>
<dbReference type="CDD" id="cd00030">
    <property type="entry name" value="C2"/>
    <property type="match status" value="1"/>
</dbReference>
<dbReference type="InterPro" id="IPR039360">
    <property type="entry name" value="Ras_GTPase"/>
</dbReference>
<feature type="compositionally biased region" description="Polar residues" evidence="2">
    <location>
        <begin position="1202"/>
        <end position="1212"/>
    </location>
</feature>
<feature type="compositionally biased region" description="Low complexity" evidence="2">
    <location>
        <begin position="1213"/>
        <end position="1229"/>
    </location>
</feature>
<dbReference type="InterPro" id="IPR008936">
    <property type="entry name" value="Rho_GTPase_activation_prot"/>
</dbReference>
<keyword evidence="6" id="KW-1185">Reference proteome</keyword>
<dbReference type="SMART" id="SM00323">
    <property type="entry name" value="RasGAP"/>
    <property type="match status" value="1"/>
</dbReference>
<evidence type="ECO:0000259" key="3">
    <source>
        <dbReference type="PROSITE" id="PS50004"/>
    </source>
</evidence>
<accession>A0A8H3J060</accession>
<feature type="region of interest" description="Disordered" evidence="2">
    <location>
        <begin position="515"/>
        <end position="537"/>
    </location>
</feature>
<name>A0A8H3J060_9LECA</name>
<feature type="compositionally biased region" description="Polar residues" evidence="2">
    <location>
        <begin position="22"/>
        <end position="31"/>
    </location>
</feature>
<sequence length="1347" mass="151088">MEERVENRRRGGSKRNSGIFGQEQTGSPSIQRRTRKQSRELPLQTQVKHFILGTLFQYRPSHPREAHHHKFPGAHILFLAHQPPKFVLKYRAILEMERFRDRSPTSTITKGRQRVGSLKPPSLHEGDENSSIGFPSIIPSPPLEEPRIRHRPLKPMSRPLSPIRNPIAAKPGTPLSSSSTDAKKILQLMKTTCGRMHGILSFRTSATSTWASGYCAINVATGSLIYQAKGKVSENKTLIPDLRGCQVRTLYDADSRSTFLDVATRRTSMGIHLRPHVPETFDSWLAALLCWQPIRPKGVQGKMTKPQEANIAERKLGDNRRRSGNFSTKDASIIKVGKMLMWDKEDRAGISSPPPLHRRASTYKQLKAMSNNWRKVSCTLQENGHFKVISESDSTLMAFIPLSALSRCAIQRLGPSVLDDEFSLAIYPQYASTTTNLPTMHTVYLSMESRVLFEVWFVLLRAFTIPELYGPETIPMDTPSASLDATMTTSKITNTDMFRVERLLSIRIIEAKLHSSRDNSSHGQNSQSGQRPSSKMGMVSGNYYAEVRLDAELRGRTAVKPETGNPFWREDFEFDDLPPVLSSASIEIKTRNPGQKDWTLAHAPIDLERGDINPHSIDGDIEVSPLGMTYGRLDLRLDDLERGTDTEKWWPIVNEQEQVVGDVLMKVRIEELVVLLSQDYGPMLDLLCHFSNGLTIQMAQMAHVELRRISEILLNIFQVPLEASNWLKSLVEDEIDSIHKETPMSKFRFGRRIASHDSYESGVEREVFLRDLGKNATVEANLLFRGNSLLTKALDLHMRRLGKEYLEDTLCEKMRDIDESDPECEVDPNRVKNPEDLSRNWRNLIALTENVWKSIAGSASRCPPEIRHIMRHIRACAEDRYGDFSRTVSYSSVSGFLFLRFFCPAVLNPKLFGLLKDHARPRAQRTLTLITKALQTLANMTTFGSKEPWMEQMNEFLHAHRPEFKEFVDEICSISPEARTSAIPPSYATPITILKRLPDTSKEGFPSLPYLIDQAREFAALIDVWLDARREMHPNTPMSEELRRFDDLCEESREKARQCLTRAEQAERPSGTLEPKWEELVEQIERKARSRETNEQSSPDTPTVPGSTHTVNSSTSSLADSYFHRNAVPRSSHGASRLAFVSSSPHSPRSPEDEHLEELGSETTTPPGSSSSVWDPGVVSDSNMAPRPSDFDEVDEEAGFGISSTDIGSSIYSLTPTSKRTSTSTSSTPKPNPLITPAHEKRHPGPRSAYSLRRSSDRADISKIVGPRGPGSAHGSGKSSHNAAPEARSIYSLNTSSASQQAIDPAGLSRSPDSRGDGNISRLRLGDLGGVFRKKARDREKEEGRNG</sequence>
<feature type="region of interest" description="Disordered" evidence="2">
    <location>
        <begin position="104"/>
        <end position="179"/>
    </location>
</feature>
<comment type="caution">
    <text evidence="5">The sequence shown here is derived from an EMBL/GenBank/DDBJ whole genome shotgun (WGS) entry which is preliminary data.</text>
</comment>
<dbReference type="InterPro" id="IPR001936">
    <property type="entry name" value="RasGAP_dom"/>
</dbReference>
<dbReference type="PANTHER" id="PTHR10194:SF60">
    <property type="entry name" value="RAS GTPASE-ACTIVATING PROTEIN RASKOL"/>
    <property type="match status" value="1"/>
</dbReference>
<dbReference type="PANTHER" id="PTHR10194">
    <property type="entry name" value="RAS GTPASE-ACTIVATING PROTEINS"/>
    <property type="match status" value="1"/>
</dbReference>
<feature type="compositionally biased region" description="Polar residues" evidence="2">
    <location>
        <begin position="1291"/>
        <end position="1302"/>
    </location>
</feature>
<feature type="compositionally biased region" description="Polar residues" evidence="2">
    <location>
        <begin position="1095"/>
        <end position="1117"/>
    </location>
</feature>
<feature type="domain" description="Ras-GAP" evidence="4">
    <location>
        <begin position="705"/>
        <end position="939"/>
    </location>
</feature>
<keyword evidence="1" id="KW-0343">GTPase activation</keyword>
<dbReference type="OrthoDB" id="775356at2759"/>